<keyword evidence="6 11" id="KW-0756">Sterol biosynthesis</keyword>
<comment type="catalytic activity">
    <reaction evidence="7">
        <text>acetoacetyl-CoA + acetyl-CoA + H2O = (3S)-3-hydroxy-3-methylglutaryl-CoA + CoA + H(+)</text>
        <dbReference type="Rhea" id="RHEA:10188"/>
        <dbReference type="ChEBI" id="CHEBI:15377"/>
        <dbReference type="ChEBI" id="CHEBI:15378"/>
        <dbReference type="ChEBI" id="CHEBI:43074"/>
        <dbReference type="ChEBI" id="CHEBI:57286"/>
        <dbReference type="ChEBI" id="CHEBI:57287"/>
        <dbReference type="ChEBI" id="CHEBI:57288"/>
        <dbReference type="EC" id="2.3.3.10"/>
    </reaction>
    <physiologicalReaction direction="left-to-right" evidence="7">
        <dbReference type="Rhea" id="RHEA:10189"/>
    </physiologicalReaction>
</comment>
<feature type="active site" description="Acyl-thioester intermediate" evidence="9">
    <location>
        <position position="120"/>
    </location>
</feature>
<dbReference type="Pfam" id="PF08540">
    <property type="entry name" value="HMG_CoA_synt_C"/>
    <property type="match status" value="1"/>
</dbReference>
<evidence type="ECO:0000256" key="9">
    <source>
        <dbReference type="PIRSR" id="PIRSR610122-1"/>
    </source>
</evidence>
<keyword evidence="11" id="KW-0753">Steroid metabolism</keyword>
<dbReference type="InterPro" id="IPR046357">
    <property type="entry name" value="PPIase_dom_sf"/>
</dbReference>
<evidence type="ECO:0000259" key="13">
    <source>
        <dbReference type="Pfam" id="PF08540"/>
    </source>
</evidence>
<organism evidence="14 15">
    <name type="scientific">Aphis glycines</name>
    <name type="common">Soybean aphid</name>
    <dbReference type="NCBI Taxonomy" id="307491"/>
    <lineage>
        <taxon>Eukaryota</taxon>
        <taxon>Metazoa</taxon>
        <taxon>Ecdysozoa</taxon>
        <taxon>Arthropoda</taxon>
        <taxon>Hexapoda</taxon>
        <taxon>Insecta</taxon>
        <taxon>Pterygota</taxon>
        <taxon>Neoptera</taxon>
        <taxon>Paraneoptera</taxon>
        <taxon>Hemiptera</taxon>
        <taxon>Sternorrhyncha</taxon>
        <taxon>Aphidomorpha</taxon>
        <taxon>Aphidoidea</taxon>
        <taxon>Aphididae</taxon>
        <taxon>Aphidini</taxon>
        <taxon>Aphis</taxon>
        <taxon>Aphis</taxon>
    </lineage>
</organism>
<feature type="active site" description="Proton donor/acceptor" evidence="9">
    <location>
        <position position="86"/>
    </location>
</feature>
<dbReference type="GO" id="GO:0004421">
    <property type="term" value="F:hydroxymethylglutaryl-CoA synthase activity"/>
    <property type="evidence" value="ECO:0007669"/>
    <property type="project" value="UniProtKB-EC"/>
</dbReference>
<dbReference type="InterPro" id="IPR016039">
    <property type="entry name" value="Thiolase-like"/>
</dbReference>
<evidence type="ECO:0000256" key="5">
    <source>
        <dbReference type="ARBA" id="ARBA00022955"/>
    </source>
</evidence>
<proteinExistence type="inferred from homology"/>
<sequence length="691" mass="78104">MDHWPKDVGIRAIHFVIPSLYVDQTELEQYDQVSEGKYTIGLGQKQMGFCTDLEDVNSLCLTAVSQLVENNGINYADIGRLEVGTETIIDKSKSVKTVLMKLFEPSGNFHVEGIDTTNACYGGTAALFNALSWMESSAWDGRLAVVVAADIAIYAKGNARPTGGAGAVAMLIGPNASLVIERGLRGTYMNHAYDFFKPDLTSEYPVVDGKLSIECYLNALDQCYKSYLSKCGDGVNVNLNKFDSFVFHSPYCKLVQKSLARLYLNDFVNSGTKDENYPGLDRYKDVHLPSTFFDRDIEKTFMERSKTIYEDKTKPSLLLASRVGNMYTASVYSGLVSYLVSLPPKDLPGKKIGVFSYGSGLASSMYSIRVVDNDLSSLIGNLKKGIDRLEERIRLTPEQFTEVLEVRQKSLHRAPYVPVSDKNQLFPGTWYLSSIDEMHRRLSTAVRRHFDFKVSFYKILVASYPFISKTLRDAGRTSIPSTSHCCTAQLQKNGTGYDDLNDLLAEPADLEFTIDLLKIEVPGSFEKETWLLDENEKRNTIPELKEAGNEFYHQGKYKEAEEKYMLALGFLEQIMMKLKPREKEWDELNKIKTPLLLNLAQCKLIAKDYYQVIEHCTSILDDDPNNVKALFRRGKANISVWKMNEAREDLKHLSTLDPSMQVSVNRLLCQINEALKIKDDEDRQKLRGKLF</sequence>
<evidence type="ECO:0000256" key="1">
    <source>
        <dbReference type="ARBA" id="ARBA00005218"/>
    </source>
</evidence>
<dbReference type="InterPro" id="IPR019734">
    <property type="entry name" value="TPR_rpt"/>
</dbReference>
<dbReference type="EC" id="2.3.3.10" evidence="3 11"/>
<feature type="binding site" evidence="10">
    <location>
        <position position="257"/>
    </location>
    <ligand>
        <name>CoA</name>
        <dbReference type="ChEBI" id="CHEBI:57287"/>
    </ligand>
</feature>
<evidence type="ECO:0000256" key="3">
    <source>
        <dbReference type="ARBA" id="ARBA00012978"/>
    </source>
</evidence>
<comment type="function">
    <text evidence="8">This enzyme condenses acetyl-CoA with acetoacetyl-CoA to form HMG-CoA, which is the substrate for HMG-CoA reductase.</text>
</comment>
<dbReference type="Pfam" id="PF01154">
    <property type="entry name" value="HMG_CoA_synt_N"/>
    <property type="match status" value="1"/>
</dbReference>
<feature type="binding site" evidence="10">
    <location>
        <position position="212"/>
    </location>
    <ligand>
        <name>CoA</name>
        <dbReference type="ChEBI" id="CHEBI:57287"/>
    </ligand>
</feature>
<keyword evidence="11" id="KW-0443">Lipid metabolism</keyword>
<dbReference type="CDD" id="cd00827">
    <property type="entry name" value="init_cond_enzymes"/>
    <property type="match status" value="1"/>
</dbReference>
<dbReference type="Proteomes" id="UP000475862">
    <property type="component" value="Unassembled WGS sequence"/>
</dbReference>
<gene>
    <name evidence="14" type="ORF">AGLY_004795</name>
</gene>
<dbReference type="NCBIfam" id="TIGR01833">
    <property type="entry name" value="HMG-CoA-S_euk"/>
    <property type="match status" value="1"/>
</dbReference>
<dbReference type="FunFam" id="1.25.40.10:FF:000052">
    <property type="entry name" value="Aryl-hydrocarbon-interacting protein-like 1"/>
    <property type="match status" value="1"/>
</dbReference>
<reference evidence="14 15" key="1">
    <citation type="submission" date="2019-08" db="EMBL/GenBank/DDBJ databases">
        <title>The genome of the soybean aphid Biotype 1, its phylome, world population structure and adaptation to the North American continent.</title>
        <authorList>
            <person name="Giordano R."/>
            <person name="Donthu R.K."/>
            <person name="Hernandez A.G."/>
            <person name="Wright C.L."/>
            <person name="Zimin A.V."/>
        </authorList>
    </citation>
    <scope>NUCLEOTIDE SEQUENCE [LARGE SCALE GENOMIC DNA]</scope>
    <source>
        <tissue evidence="14">Whole aphids</tissue>
    </source>
</reference>
<comment type="pathway">
    <text evidence="1 11">Metabolic intermediate biosynthesis; (R)-mevalonate biosynthesis; (R)-mevalonate from acetyl-CoA: step 2/3.</text>
</comment>
<feature type="domain" description="Hydroxymethylglutaryl-coenzyme A synthase C-terminal" evidence="13">
    <location>
        <begin position="178"/>
        <end position="442"/>
    </location>
</feature>
<dbReference type="UniPathway" id="UPA00058">
    <property type="reaction ID" value="UER00102"/>
</dbReference>
<dbReference type="GO" id="GO:0010142">
    <property type="term" value="P:farnesyl diphosphate biosynthetic process, mevalonate pathway"/>
    <property type="evidence" value="ECO:0007669"/>
    <property type="project" value="InterPro"/>
</dbReference>
<evidence type="ECO:0000256" key="8">
    <source>
        <dbReference type="ARBA" id="ARBA00056639"/>
    </source>
</evidence>
<feature type="binding site" evidence="10">
    <location>
        <position position="158"/>
    </location>
    <ligand>
        <name>CoA</name>
        <dbReference type="ChEBI" id="CHEBI:57287"/>
    </ligand>
</feature>
<name>A0A6G0TXB1_APHGL</name>
<keyword evidence="11" id="KW-0444">Lipid biosynthesis</keyword>
<dbReference type="Gene3D" id="3.40.47.10">
    <property type="match status" value="1"/>
</dbReference>
<dbReference type="EMBL" id="VYZN01000014">
    <property type="protein sequence ID" value="KAE9539543.1"/>
    <property type="molecule type" value="Genomic_DNA"/>
</dbReference>
<dbReference type="Gene3D" id="3.10.50.40">
    <property type="match status" value="1"/>
</dbReference>
<dbReference type="SUPFAM" id="SSF53901">
    <property type="entry name" value="Thiolase-like"/>
    <property type="match status" value="2"/>
</dbReference>
<evidence type="ECO:0000313" key="14">
    <source>
        <dbReference type="EMBL" id="KAE9539543.1"/>
    </source>
</evidence>
<evidence type="ECO:0000256" key="4">
    <source>
        <dbReference type="ARBA" id="ARBA00022679"/>
    </source>
</evidence>
<keyword evidence="4 11" id="KW-0808">Transferase</keyword>
<dbReference type="GO" id="GO:0006084">
    <property type="term" value="P:acetyl-CoA metabolic process"/>
    <property type="evidence" value="ECO:0007669"/>
    <property type="project" value="InterPro"/>
</dbReference>
<evidence type="ECO:0000313" key="15">
    <source>
        <dbReference type="Proteomes" id="UP000475862"/>
    </source>
</evidence>
<feature type="binding site" evidence="10">
    <location>
        <position position="253"/>
    </location>
    <ligand>
        <name>CoA</name>
        <dbReference type="ChEBI" id="CHEBI:57287"/>
    </ligand>
</feature>
<dbReference type="InterPro" id="IPR013746">
    <property type="entry name" value="HMG_CoA_synt_C_dom"/>
</dbReference>
<dbReference type="FunFam" id="3.40.47.10:FF:000008">
    <property type="entry name" value="3-hydroxy-3-methylglutaryl coenzyme A synthase"/>
    <property type="match status" value="1"/>
</dbReference>
<dbReference type="InterPro" id="IPR013528">
    <property type="entry name" value="HMG_CoA_synth_N"/>
</dbReference>
<dbReference type="InterPro" id="IPR010122">
    <property type="entry name" value="HMG_CoA_synthase_euk"/>
</dbReference>
<keyword evidence="5 11" id="KW-0752">Steroid biosynthesis</keyword>
<evidence type="ECO:0000256" key="11">
    <source>
        <dbReference type="RuleBase" id="RU364071"/>
    </source>
</evidence>
<evidence type="ECO:0000259" key="12">
    <source>
        <dbReference type="Pfam" id="PF01154"/>
    </source>
</evidence>
<dbReference type="PANTHER" id="PTHR43323:SF2">
    <property type="entry name" value="HYDROXYMETHYLGLUTARYL-COA SYNTHASE"/>
    <property type="match status" value="1"/>
</dbReference>
<dbReference type="GO" id="GO:0016126">
    <property type="term" value="P:sterol biosynthetic process"/>
    <property type="evidence" value="ECO:0007669"/>
    <property type="project" value="UniProtKB-KW"/>
</dbReference>
<keyword evidence="15" id="KW-1185">Reference proteome</keyword>
<dbReference type="GO" id="GO:0003755">
    <property type="term" value="F:peptidyl-prolyl cis-trans isomerase activity"/>
    <property type="evidence" value="ECO:0007669"/>
    <property type="project" value="InterPro"/>
</dbReference>
<evidence type="ECO:0000256" key="10">
    <source>
        <dbReference type="PIRSR" id="PIRSR610122-2"/>
    </source>
</evidence>
<dbReference type="Gene3D" id="1.25.40.10">
    <property type="entry name" value="Tetratricopeptide repeat domain"/>
    <property type="match status" value="1"/>
</dbReference>
<protein>
    <recommendedName>
        <fullName evidence="3 11">Hydroxymethylglutaryl-CoA synthase</fullName>
        <shortName evidence="11">HMG-CoA synthase</shortName>
        <ecNumber evidence="3 11">2.3.3.10</ecNumber>
    </recommendedName>
    <alternativeName>
        <fullName evidence="11">3-hydroxy-3-methylglutaryl coenzyme A synthase</fullName>
    </alternativeName>
</protein>
<dbReference type="InterPro" id="IPR011990">
    <property type="entry name" value="TPR-like_helical_dom_sf"/>
</dbReference>
<comment type="caution">
    <text evidence="14">The sequence shown here is derived from an EMBL/GenBank/DDBJ whole genome shotgun (WGS) entry which is preliminary data.</text>
</comment>
<comment type="function">
    <text evidence="11">Catalyzes the condensation of acetyl-CoA with acetoacetyl-CoA to form HMG-CoA.</text>
</comment>
<evidence type="ECO:0000256" key="2">
    <source>
        <dbReference type="ARBA" id="ARBA00007061"/>
    </source>
</evidence>
<dbReference type="PANTHER" id="PTHR43323">
    <property type="entry name" value="3-HYDROXY-3-METHYLGLUTARYL COENZYME A SYNTHASE"/>
    <property type="match status" value="1"/>
</dbReference>
<accession>A0A6G0TXB1</accession>
<evidence type="ECO:0000256" key="6">
    <source>
        <dbReference type="ARBA" id="ARBA00023011"/>
    </source>
</evidence>
<dbReference type="SMART" id="SM00028">
    <property type="entry name" value="TPR"/>
    <property type="match status" value="3"/>
</dbReference>
<dbReference type="AlphaFoldDB" id="A0A6G0TXB1"/>
<keyword evidence="11" id="KW-1207">Sterol metabolism</keyword>
<dbReference type="SUPFAM" id="SSF48452">
    <property type="entry name" value="TPR-like"/>
    <property type="match status" value="1"/>
</dbReference>
<feature type="active site" description="Proton donor/acceptor" evidence="9">
    <location>
        <position position="248"/>
    </location>
</feature>
<dbReference type="OrthoDB" id="1269963at2759"/>
<feature type="domain" description="Hydroxymethylglutaryl-coenzyme A synthase N-terminal" evidence="12">
    <location>
        <begin position="4"/>
        <end position="176"/>
    </location>
</feature>
<comment type="similarity">
    <text evidence="2 11">Belongs to the thiolase-like superfamily. HMG-CoA synthase family.</text>
</comment>
<evidence type="ECO:0000256" key="7">
    <source>
        <dbReference type="ARBA" id="ARBA00049887"/>
    </source>
</evidence>